<keyword evidence="4" id="KW-1185">Reference proteome</keyword>
<name>A0ABS9YPG4_9ACTN</name>
<keyword evidence="2" id="KW-0812">Transmembrane</keyword>
<feature type="transmembrane region" description="Helical" evidence="2">
    <location>
        <begin position="122"/>
        <end position="144"/>
    </location>
</feature>
<evidence type="ECO:0000256" key="1">
    <source>
        <dbReference type="SAM" id="MobiDB-lite"/>
    </source>
</evidence>
<dbReference type="Proteomes" id="UP001165269">
    <property type="component" value="Unassembled WGS sequence"/>
</dbReference>
<gene>
    <name evidence="3" type="ORF">MQP27_49395</name>
</gene>
<evidence type="ECO:0000313" key="4">
    <source>
        <dbReference type="Proteomes" id="UP001165269"/>
    </source>
</evidence>
<comment type="caution">
    <text evidence="3">The sequence shown here is derived from an EMBL/GenBank/DDBJ whole genome shotgun (WGS) entry which is preliminary data.</text>
</comment>
<proteinExistence type="predicted"/>
<protein>
    <recommendedName>
        <fullName evidence="5">DUF1707 domain-containing protein</fullName>
    </recommendedName>
</protein>
<evidence type="ECO:0000313" key="3">
    <source>
        <dbReference type="EMBL" id="MCI3279107.1"/>
    </source>
</evidence>
<keyword evidence="2" id="KW-1133">Transmembrane helix</keyword>
<feature type="region of interest" description="Disordered" evidence="1">
    <location>
        <begin position="1"/>
        <end position="22"/>
    </location>
</feature>
<keyword evidence="2" id="KW-0472">Membrane</keyword>
<sequence length="197" mass="20777">MNQPGHHPQPTATPAGQPHPTDRTELLKLAGEVDDALAEAIAEQKQCTAIRIEDPTIPSWKDGARIGTTPPITDQPGTRRPAMSQRAVDASTLMLSGSVAYAVVAGSTSVVLWATNFADPKVIAMLCAVPPAIAVPILATCAVLKKAKDVVAAAPADINQHYHGHVDQRSVHVHTRTRGGIVAVTRNQTPELPPANH</sequence>
<dbReference type="EMBL" id="JALDAY010000024">
    <property type="protein sequence ID" value="MCI3279107.1"/>
    <property type="molecule type" value="Genomic_DNA"/>
</dbReference>
<evidence type="ECO:0000256" key="2">
    <source>
        <dbReference type="SAM" id="Phobius"/>
    </source>
</evidence>
<evidence type="ECO:0008006" key="5">
    <source>
        <dbReference type="Google" id="ProtNLM"/>
    </source>
</evidence>
<organism evidence="3 4">
    <name type="scientific">Streptomyces cylindrosporus</name>
    <dbReference type="NCBI Taxonomy" id="2927583"/>
    <lineage>
        <taxon>Bacteria</taxon>
        <taxon>Bacillati</taxon>
        <taxon>Actinomycetota</taxon>
        <taxon>Actinomycetes</taxon>
        <taxon>Kitasatosporales</taxon>
        <taxon>Streptomycetaceae</taxon>
        <taxon>Streptomyces</taxon>
    </lineage>
</organism>
<dbReference type="RefSeq" id="WP_242779038.1">
    <property type="nucleotide sequence ID" value="NZ_JALDAY010000024.1"/>
</dbReference>
<feature type="transmembrane region" description="Helical" evidence="2">
    <location>
        <begin position="93"/>
        <end position="116"/>
    </location>
</feature>
<reference evidence="3" key="1">
    <citation type="submission" date="2022-03" db="EMBL/GenBank/DDBJ databases">
        <title>Streptomyces 7R015 and 7R016 isolated from Barleria lupulina in Thailand.</title>
        <authorList>
            <person name="Kanchanasin P."/>
            <person name="Phongsopitanun W."/>
            <person name="Tanasupawat S."/>
        </authorList>
    </citation>
    <scope>NUCLEOTIDE SEQUENCE</scope>
    <source>
        <strain evidence="3">7R015</strain>
    </source>
</reference>
<accession>A0ABS9YPG4</accession>
<feature type="region of interest" description="Disordered" evidence="1">
    <location>
        <begin position="58"/>
        <end position="80"/>
    </location>
</feature>